<dbReference type="RefSeq" id="WP_062111676.1">
    <property type="nucleotide sequence ID" value="NZ_CP013236.1"/>
</dbReference>
<reference evidence="1 2" key="1">
    <citation type="submission" date="2015-11" db="EMBL/GenBank/DDBJ databases">
        <title>Exploring the genomic traits of fungus-feeding bacterial genus Collimonas.</title>
        <authorList>
            <person name="Song C."/>
            <person name="Schmidt R."/>
            <person name="de Jager V."/>
            <person name="Krzyzanowska D."/>
            <person name="Jongedijk E."/>
            <person name="Cankar K."/>
            <person name="Beekwilder J."/>
            <person name="van Veen A."/>
            <person name="de Boer W."/>
            <person name="van Veen J.A."/>
            <person name="Garbeva P."/>
        </authorList>
    </citation>
    <scope>NUCLEOTIDE SEQUENCE [LARGE SCALE GENOMIC DNA]</scope>
    <source>
        <strain evidence="1 2">Ter291</strain>
    </source>
</reference>
<gene>
    <name evidence="1" type="ORF">CPter291_0395</name>
</gene>
<sequence length="275" mass="31449">MYKLRFNFFHIGDQIATTAIPENVFRASGRKCIITQPQIWAFQHNPYVVFMDEAQAAEYPEISLIPDCRATQQAQHYFDSMKNMTAGSQSEYMCVNFGVSDPVLRHPRLYLHEDKKTIPHKVVVHTSGSDRTRDGEPAIRHASGEDEVRVMSDAVLASILENYRDYELIQVGSPADKPLGGHSIDMRGQHDYWQLAGEIASAAKFIGVNSGPMHIANCYPRLEKRIVMMELPQETLRQFRPGDVRNWLFSWLDPSNMFFNKLDTDVGLTFSHRKI</sequence>
<proteinExistence type="predicted"/>
<protein>
    <recommendedName>
        <fullName evidence="3">Glycosyltransferase 9 family protein</fullName>
    </recommendedName>
</protein>
<keyword evidence="2" id="KW-1185">Reference proteome</keyword>
<dbReference type="SUPFAM" id="SSF53756">
    <property type="entry name" value="UDP-Glycosyltransferase/glycogen phosphorylase"/>
    <property type="match status" value="1"/>
</dbReference>
<evidence type="ECO:0000313" key="1">
    <source>
        <dbReference type="EMBL" id="AMP12681.1"/>
    </source>
</evidence>
<name>A0ABN4M4R5_9BURK</name>
<organism evidence="1 2">
    <name type="scientific">Collimonas pratensis</name>
    <dbReference type="NCBI Taxonomy" id="279113"/>
    <lineage>
        <taxon>Bacteria</taxon>
        <taxon>Pseudomonadati</taxon>
        <taxon>Pseudomonadota</taxon>
        <taxon>Betaproteobacteria</taxon>
        <taxon>Burkholderiales</taxon>
        <taxon>Oxalobacteraceae</taxon>
        <taxon>Collimonas</taxon>
    </lineage>
</organism>
<accession>A0ABN4M4R5</accession>
<dbReference type="Proteomes" id="UP000074914">
    <property type="component" value="Chromosome"/>
</dbReference>
<dbReference type="EMBL" id="CP013236">
    <property type="protein sequence ID" value="AMP12681.1"/>
    <property type="molecule type" value="Genomic_DNA"/>
</dbReference>
<evidence type="ECO:0008006" key="3">
    <source>
        <dbReference type="Google" id="ProtNLM"/>
    </source>
</evidence>
<dbReference type="Gene3D" id="3.40.50.2000">
    <property type="entry name" value="Glycogen Phosphorylase B"/>
    <property type="match status" value="1"/>
</dbReference>
<evidence type="ECO:0000313" key="2">
    <source>
        <dbReference type="Proteomes" id="UP000074914"/>
    </source>
</evidence>